<evidence type="ECO:0000313" key="7">
    <source>
        <dbReference type="Proteomes" id="UP000218067"/>
    </source>
</evidence>
<evidence type="ECO:0000256" key="2">
    <source>
        <dbReference type="ARBA" id="ARBA00022630"/>
    </source>
</evidence>
<gene>
    <name evidence="6" type="ORF">SHTP_2369</name>
</gene>
<dbReference type="PANTHER" id="PTHR10961:SF46">
    <property type="entry name" value="PEROXISOMAL SARCOSINE OXIDASE"/>
    <property type="match status" value="1"/>
</dbReference>
<evidence type="ECO:0000256" key="3">
    <source>
        <dbReference type="ARBA" id="ARBA00022827"/>
    </source>
</evidence>
<accession>A0A1B4Y359</accession>
<dbReference type="InterPro" id="IPR036188">
    <property type="entry name" value="FAD/NAD-bd_sf"/>
</dbReference>
<dbReference type="Pfam" id="PF01266">
    <property type="entry name" value="DAO"/>
    <property type="match status" value="1"/>
</dbReference>
<dbReference type="GO" id="GO:0008115">
    <property type="term" value="F:sarcosine oxidase activity"/>
    <property type="evidence" value="ECO:0007669"/>
    <property type="project" value="TreeGrafter"/>
</dbReference>
<evidence type="ECO:0000259" key="5">
    <source>
        <dbReference type="Pfam" id="PF01266"/>
    </source>
</evidence>
<dbReference type="Gene3D" id="3.50.50.60">
    <property type="entry name" value="FAD/NAD(P)-binding domain"/>
    <property type="match status" value="1"/>
</dbReference>
<dbReference type="GeneID" id="93436977"/>
<name>A0A1B4Y359_MYCUL</name>
<dbReference type="RefSeq" id="WP_096370734.1">
    <property type="nucleotide sequence ID" value="NZ_AP017624.1"/>
</dbReference>
<dbReference type="GO" id="GO:0050660">
    <property type="term" value="F:flavin adenine dinucleotide binding"/>
    <property type="evidence" value="ECO:0007669"/>
    <property type="project" value="InterPro"/>
</dbReference>
<dbReference type="InterPro" id="IPR006076">
    <property type="entry name" value="FAD-dep_OxRdtase"/>
</dbReference>
<dbReference type="PANTHER" id="PTHR10961">
    <property type="entry name" value="PEROXISOMAL SARCOSINE OXIDASE"/>
    <property type="match status" value="1"/>
</dbReference>
<dbReference type="PRINTS" id="PR00420">
    <property type="entry name" value="RNGMNOXGNASE"/>
</dbReference>
<reference evidence="6 7" key="1">
    <citation type="submission" date="2016-08" db="EMBL/GenBank/DDBJ databases">
        <title>Complete genome sequence of Mycobacterium shinshuense, a subspecies of M. ulcerans.</title>
        <authorList>
            <person name="Yoshida M."/>
            <person name="Ogura Y."/>
            <person name="Hayashi T."/>
            <person name="Hoshino Y."/>
        </authorList>
    </citation>
    <scope>NUCLEOTIDE SEQUENCE [LARGE SCALE GENOMIC DNA]</scope>
    <source>
        <strain evidence="7">ATCC 33728</strain>
    </source>
</reference>
<keyword evidence="2" id="KW-0285">Flavoprotein</keyword>
<keyword evidence="4" id="KW-0560">Oxidoreductase</keyword>
<dbReference type="SUPFAM" id="SSF51905">
    <property type="entry name" value="FAD/NAD(P)-binding domain"/>
    <property type="match status" value="1"/>
</dbReference>
<dbReference type="Proteomes" id="UP000218067">
    <property type="component" value="Chromosome"/>
</dbReference>
<feature type="domain" description="FAD dependent oxidoreductase" evidence="5">
    <location>
        <begin position="5"/>
        <end position="343"/>
    </location>
</feature>
<dbReference type="InterPro" id="IPR045170">
    <property type="entry name" value="MTOX"/>
</dbReference>
<evidence type="ECO:0000313" key="6">
    <source>
        <dbReference type="EMBL" id="BAV41498.1"/>
    </source>
</evidence>
<sequence>MRCTDVGVVGAGIVGLATAYALSLGGISVTVYERGVPGHGQSGGESRIFRHAHDDARMVALAKRSRLIWDEWGRRLGVELLCSDGVVAIGPVAERRLGVLEAVGDCPARRIGTDELHRRLPIYADFDGVAVLDERGGAIRTTRAISALTAALADRLVTDGVLLVRATSAGTVEVRTGGAVAEHGRLVVCAGRGTAALARGVGLALPVREGAHVRLTYRVRGEPPPRLACLQDGATGFGETGIYAAAEAGNRRYPVGLNEYVDAPGGGLLAPAALARLGERANAYVERALPGLDPAPVDIRHCWVTELPWGSNGVGVWQCDGIFFIAGHNLFKHAPALGSELAAAAGGDHLFDDLRPEAQLGSRSPQ</sequence>
<organism evidence="6 7">
    <name type="scientific">Mycobacterium ulcerans subsp. shinshuense</name>
    <dbReference type="NCBI Taxonomy" id="1124626"/>
    <lineage>
        <taxon>Bacteria</taxon>
        <taxon>Bacillati</taxon>
        <taxon>Actinomycetota</taxon>
        <taxon>Actinomycetes</taxon>
        <taxon>Mycobacteriales</taxon>
        <taxon>Mycobacteriaceae</taxon>
        <taxon>Mycobacterium</taxon>
        <taxon>Mycobacterium ulcerans group</taxon>
    </lineage>
</organism>
<dbReference type="AlphaFoldDB" id="A0A1B4Y359"/>
<dbReference type="EMBL" id="AP017624">
    <property type="protein sequence ID" value="BAV41498.1"/>
    <property type="molecule type" value="Genomic_DNA"/>
</dbReference>
<evidence type="ECO:0000256" key="4">
    <source>
        <dbReference type="ARBA" id="ARBA00023002"/>
    </source>
</evidence>
<keyword evidence="3" id="KW-0274">FAD</keyword>
<protein>
    <submittedName>
        <fullName evidence="6">Glycine/D-amino acid oxidase</fullName>
    </submittedName>
</protein>
<dbReference type="Gene3D" id="3.30.9.10">
    <property type="entry name" value="D-Amino Acid Oxidase, subunit A, domain 2"/>
    <property type="match status" value="1"/>
</dbReference>
<comment type="cofactor">
    <cofactor evidence="1">
        <name>FAD</name>
        <dbReference type="ChEBI" id="CHEBI:57692"/>
    </cofactor>
</comment>
<proteinExistence type="predicted"/>
<evidence type="ECO:0000256" key="1">
    <source>
        <dbReference type="ARBA" id="ARBA00001974"/>
    </source>
</evidence>